<comment type="caution">
    <text evidence="2">The sequence shown here is derived from an EMBL/GenBank/DDBJ whole genome shotgun (WGS) entry which is preliminary data.</text>
</comment>
<name>A0ABR5A8E7_9BACL</name>
<gene>
    <name evidence="2" type="ORF">SD71_01225</name>
</gene>
<accession>A0ABR5A8E7</accession>
<dbReference type="InterPro" id="IPR012341">
    <property type="entry name" value="6hp_glycosidase-like_sf"/>
</dbReference>
<feature type="signal peptide" evidence="1">
    <location>
        <begin position="1"/>
        <end position="25"/>
    </location>
</feature>
<dbReference type="SUPFAM" id="SSF48208">
    <property type="entry name" value="Six-hairpin glycosidases"/>
    <property type="match status" value="1"/>
</dbReference>
<evidence type="ECO:0000313" key="2">
    <source>
        <dbReference type="EMBL" id="KIL37336.1"/>
    </source>
</evidence>
<dbReference type="EMBL" id="JXAL01000001">
    <property type="protein sequence ID" value="KIL37336.1"/>
    <property type="molecule type" value="Genomic_DNA"/>
</dbReference>
<dbReference type="Proteomes" id="UP000054526">
    <property type="component" value="Unassembled WGS sequence"/>
</dbReference>
<keyword evidence="3" id="KW-1185">Reference proteome</keyword>
<feature type="chain" id="PRO_5046503307" evidence="1">
    <location>
        <begin position="26"/>
        <end position="345"/>
    </location>
</feature>
<dbReference type="Gene3D" id="1.50.10.10">
    <property type="match status" value="1"/>
</dbReference>
<organism evidence="2 3">
    <name type="scientific">Cohnella kolymensis</name>
    <dbReference type="NCBI Taxonomy" id="1590652"/>
    <lineage>
        <taxon>Bacteria</taxon>
        <taxon>Bacillati</taxon>
        <taxon>Bacillota</taxon>
        <taxon>Bacilli</taxon>
        <taxon>Bacillales</taxon>
        <taxon>Paenibacillaceae</taxon>
        <taxon>Cohnella</taxon>
    </lineage>
</organism>
<dbReference type="InterPro" id="IPR008928">
    <property type="entry name" value="6-hairpin_glycosidase_sf"/>
</dbReference>
<dbReference type="RefSeq" id="WP_041058583.1">
    <property type="nucleotide sequence ID" value="NZ_JXAL01000001.1"/>
</dbReference>
<reference evidence="2 3" key="1">
    <citation type="submission" date="2014-12" db="EMBL/GenBank/DDBJ databases">
        <title>Draft genome sequence of Cohnella kolymensis strain B-2846.</title>
        <authorList>
            <person name="Karlyshev A.V."/>
            <person name="Kudryashova E.B."/>
        </authorList>
    </citation>
    <scope>NUCLEOTIDE SEQUENCE [LARGE SCALE GENOMIC DNA]</scope>
    <source>
        <strain evidence="2 3">VKM B-2846</strain>
    </source>
</reference>
<sequence>MFKQLVLSALFLTLPWSLTVKNAQAGLQTESERIISLQLDSGAIPMTPGDGLRRIEPYFANLAVIGLLESPEPSAKAAAEKWMSWYVSHLNKPDKFGLPGTVYVHEVDASGLEKSLDDYDSSDSYGATFLSVAAKYYKAGGSEAFLRSIRADLEIVAASVVATQGKDGLTRAKPNYPIAYLMDNCEVYEGLKDMAELEQTVFGDDLKSRSFKEKAARVRDGIESLWDEAAGAYQPHKGHPPQWDVFYPDATAQLFPIANGVIAPDSVRAKRLWSGFNKHHSGWTRLDTSDSFPWAAAGYVSILMGDKAATSSYYQNVYAAYMPAGLWPWHAGESGFWMRMLKMMK</sequence>
<proteinExistence type="predicted"/>
<evidence type="ECO:0000256" key="1">
    <source>
        <dbReference type="SAM" id="SignalP"/>
    </source>
</evidence>
<evidence type="ECO:0000313" key="3">
    <source>
        <dbReference type="Proteomes" id="UP000054526"/>
    </source>
</evidence>
<keyword evidence="1" id="KW-0732">Signal</keyword>
<protein>
    <submittedName>
        <fullName evidence="2">Uncharacterized protein</fullName>
    </submittedName>
</protein>